<protein>
    <recommendedName>
        <fullName evidence="2">Acyltransferase 3 domain-containing protein</fullName>
    </recommendedName>
</protein>
<gene>
    <name evidence="4" type="ORF">DWV41_06525</name>
    <name evidence="3" type="ORF">DWY65_06450</name>
</gene>
<evidence type="ECO:0000259" key="2">
    <source>
        <dbReference type="Pfam" id="PF01757"/>
    </source>
</evidence>
<feature type="transmembrane region" description="Helical" evidence="1">
    <location>
        <begin position="196"/>
        <end position="214"/>
    </location>
</feature>
<feature type="transmembrane region" description="Helical" evidence="1">
    <location>
        <begin position="164"/>
        <end position="184"/>
    </location>
</feature>
<feature type="transmembrane region" description="Helical" evidence="1">
    <location>
        <begin position="117"/>
        <end position="135"/>
    </location>
</feature>
<evidence type="ECO:0000313" key="3">
    <source>
        <dbReference type="EMBL" id="RGR14868.1"/>
    </source>
</evidence>
<sequence length="321" mass="37558">MKMQRNRAIDIAKGITIILMILGHFNSLWNTVIFYMIFSFHMPLFFIFSGYFYKPKTNREFFTNGYNRLLKPYIITAIIAIAISFICYNKNAGVDYLLGALIGCMGSWNPLIKTYELQAGPIWFLLALFWCQIYYNIIQRKCSKYSTVICILLSLFFWKFSEKVINLPLCLGCAFTALIFYEAGKLLRENGIDSSRYRWTLYLIWIAAFHFTYLNMAQYIYTWFPLSMTGAICGTIAIYDFSKKISTWMGISTLLIYIGQHTLEILCCHTIAWISRCYILKMLCIEETPLNMDISYAILTIIYTIPILIFKGFKPYFIIRK</sequence>
<name>A0A412DQ27_BACSE</name>
<dbReference type="RefSeq" id="WP_117901991.1">
    <property type="nucleotide sequence ID" value="NZ_JAQNVY010000008.1"/>
</dbReference>
<accession>A0A412DQ27</accession>
<dbReference type="EMBL" id="QSBD01000007">
    <property type="protein sequence ID" value="RGW98076.1"/>
    <property type="molecule type" value="Genomic_DNA"/>
</dbReference>
<feature type="transmembrane region" description="Helical" evidence="1">
    <location>
        <begin position="254"/>
        <end position="274"/>
    </location>
</feature>
<dbReference type="GO" id="GO:0016747">
    <property type="term" value="F:acyltransferase activity, transferring groups other than amino-acyl groups"/>
    <property type="evidence" value="ECO:0007669"/>
    <property type="project" value="InterPro"/>
</dbReference>
<dbReference type="InterPro" id="IPR002656">
    <property type="entry name" value="Acyl_transf_3_dom"/>
</dbReference>
<comment type="caution">
    <text evidence="3">The sequence shown here is derived from an EMBL/GenBank/DDBJ whole genome shotgun (WGS) entry which is preliminary data.</text>
</comment>
<dbReference type="EMBL" id="QRTW01000008">
    <property type="protein sequence ID" value="RGR14868.1"/>
    <property type="molecule type" value="Genomic_DNA"/>
</dbReference>
<feature type="transmembrane region" description="Helical" evidence="1">
    <location>
        <begin position="32"/>
        <end position="53"/>
    </location>
</feature>
<feature type="transmembrane region" description="Helical" evidence="1">
    <location>
        <begin position="73"/>
        <end position="91"/>
    </location>
</feature>
<dbReference type="Pfam" id="PF01757">
    <property type="entry name" value="Acyl_transf_3"/>
    <property type="match status" value="1"/>
</dbReference>
<feature type="transmembrane region" description="Helical" evidence="1">
    <location>
        <begin position="220"/>
        <end position="242"/>
    </location>
</feature>
<evidence type="ECO:0000313" key="6">
    <source>
        <dbReference type="Proteomes" id="UP000284777"/>
    </source>
</evidence>
<dbReference type="InterPro" id="IPR052734">
    <property type="entry name" value="Nod_factor_acetyltransferase"/>
</dbReference>
<feature type="transmembrane region" description="Helical" evidence="1">
    <location>
        <begin position="142"/>
        <end position="158"/>
    </location>
</feature>
<evidence type="ECO:0000256" key="1">
    <source>
        <dbReference type="SAM" id="Phobius"/>
    </source>
</evidence>
<reference evidence="5 6" key="1">
    <citation type="submission" date="2018-08" db="EMBL/GenBank/DDBJ databases">
        <title>A genome reference for cultivated species of the human gut microbiota.</title>
        <authorList>
            <person name="Zou Y."/>
            <person name="Xue W."/>
            <person name="Luo G."/>
        </authorList>
    </citation>
    <scope>NUCLEOTIDE SEQUENCE [LARGE SCALE GENOMIC DNA]</scope>
    <source>
        <strain evidence="4 6">AF05-4</strain>
        <strain evidence="3 5">AF26-20BH</strain>
    </source>
</reference>
<proteinExistence type="predicted"/>
<dbReference type="Proteomes" id="UP000284777">
    <property type="component" value="Unassembled WGS sequence"/>
</dbReference>
<evidence type="ECO:0000313" key="4">
    <source>
        <dbReference type="EMBL" id="RGW98076.1"/>
    </source>
</evidence>
<feature type="transmembrane region" description="Helical" evidence="1">
    <location>
        <begin position="7"/>
        <end position="26"/>
    </location>
</feature>
<organism evidence="3 5">
    <name type="scientific">Bacteroides stercoris</name>
    <dbReference type="NCBI Taxonomy" id="46506"/>
    <lineage>
        <taxon>Bacteria</taxon>
        <taxon>Pseudomonadati</taxon>
        <taxon>Bacteroidota</taxon>
        <taxon>Bacteroidia</taxon>
        <taxon>Bacteroidales</taxon>
        <taxon>Bacteroidaceae</taxon>
        <taxon>Bacteroides</taxon>
    </lineage>
</organism>
<keyword evidence="1" id="KW-1133">Transmembrane helix</keyword>
<feature type="transmembrane region" description="Helical" evidence="1">
    <location>
        <begin position="294"/>
        <end position="313"/>
    </location>
</feature>
<dbReference type="PANTHER" id="PTHR37312">
    <property type="entry name" value="MEMBRANE-BOUND ACYLTRANSFERASE YKRP-RELATED"/>
    <property type="match status" value="1"/>
</dbReference>
<dbReference type="PANTHER" id="PTHR37312:SF1">
    <property type="entry name" value="MEMBRANE-BOUND ACYLTRANSFERASE YKRP-RELATED"/>
    <property type="match status" value="1"/>
</dbReference>
<dbReference type="AlphaFoldDB" id="A0A412DQ27"/>
<keyword evidence="1" id="KW-0812">Transmembrane</keyword>
<keyword evidence="1" id="KW-0472">Membrane</keyword>
<evidence type="ECO:0000313" key="5">
    <source>
        <dbReference type="Proteomes" id="UP000283310"/>
    </source>
</evidence>
<feature type="domain" description="Acyltransferase 3" evidence="2">
    <location>
        <begin position="7"/>
        <end position="306"/>
    </location>
</feature>
<dbReference type="Proteomes" id="UP000283310">
    <property type="component" value="Unassembled WGS sequence"/>
</dbReference>